<feature type="compositionally biased region" description="Polar residues" evidence="1">
    <location>
        <begin position="727"/>
        <end position="743"/>
    </location>
</feature>
<feature type="compositionally biased region" description="Basic and acidic residues" evidence="1">
    <location>
        <begin position="547"/>
        <end position="561"/>
    </location>
</feature>
<reference evidence="3 4" key="1">
    <citation type="journal article" date="2015" name="BMC Genomics">
        <title>The genome of the truffle-parasite Tolypocladium ophioglossoides and the evolution of antifungal peptaibiotics.</title>
        <authorList>
            <person name="Quandt C.A."/>
            <person name="Bushley K.E."/>
            <person name="Spatafora J.W."/>
        </authorList>
    </citation>
    <scope>NUCLEOTIDE SEQUENCE [LARGE SCALE GENOMIC DNA]</scope>
    <source>
        <strain evidence="3 4">CBS 100239</strain>
    </source>
</reference>
<keyword evidence="2" id="KW-0472">Membrane</keyword>
<evidence type="ECO:0008006" key="5">
    <source>
        <dbReference type="Google" id="ProtNLM"/>
    </source>
</evidence>
<accession>A0A0L0NNA0</accession>
<dbReference type="AlphaFoldDB" id="A0A0L0NNA0"/>
<keyword evidence="4" id="KW-1185">Reference proteome</keyword>
<dbReference type="Proteomes" id="UP000036947">
    <property type="component" value="Unassembled WGS sequence"/>
</dbReference>
<name>A0A0L0NNA0_TOLOC</name>
<dbReference type="OrthoDB" id="5352000at2759"/>
<organism evidence="3 4">
    <name type="scientific">Tolypocladium ophioglossoides (strain CBS 100239)</name>
    <name type="common">Snaketongue truffleclub</name>
    <name type="synonym">Elaphocordyceps ophioglossoides</name>
    <dbReference type="NCBI Taxonomy" id="1163406"/>
    <lineage>
        <taxon>Eukaryota</taxon>
        <taxon>Fungi</taxon>
        <taxon>Dikarya</taxon>
        <taxon>Ascomycota</taxon>
        <taxon>Pezizomycotina</taxon>
        <taxon>Sordariomycetes</taxon>
        <taxon>Hypocreomycetidae</taxon>
        <taxon>Hypocreales</taxon>
        <taxon>Ophiocordycipitaceae</taxon>
        <taxon>Tolypocladium</taxon>
    </lineage>
</organism>
<feature type="compositionally biased region" description="Polar residues" evidence="1">
    <location>
        <begin position="587"/>
        <end position="614"/>
    </location>
</feature>
<dbReference type="InterPro" id="IPR015915">
    <property type="entry name" value="Kelch-typ_b-propeller"/>
</dbReference>
<proteinExistence type="predicted"/>
<protein>
    <recommendedName>
        <fullName evidence="5">Pre-mRNA splicing factor CLF1</fullName>
    </recommendedName>
</protein>
<feature type="region of interest" description="Disordered" evidence="1">
    <location>
        <begin position="428"/>
        <end position="448"/>
    </location>
</feature>
<feature type="region of interest" description="Disordered" evidence="1">
    <location>
        <begin position="687"/>
        <end position="753"/>
    </location>
</feature>
<evidence type="ECO:0000313" key="3">
    <source>
        <dbReference type="EMBL" id="KND95190.1"/>
    </source>
</evidence>
<feature type="region of interest" description="Disordered" evidence="1">
    <location>
        <begin position="544"/>
        <end position="564"/>
    </location>
</feature>
<evidence type="ECO:0000256" key="1">
    <source>
        <dbReference type="SAM" id="MobiDB-lite"/>
    </source>
</evidence>
<dbReference type="InterPro" id="IPR011043">
    <property type="entry name" value="Gal_Oxase/kelch_b-propeller"/>
</dbReference>
<evidence type="ECO:0000256" key="2">
    <source>
        <dbReference type="SAM" id="Phobius"/>
    </source>
</evidence>
<dbReference type="EMBL" id="LFRF01000001">
    <property type="protein sequence ID" value="KND95190.1"/>
    <property type="molecule type" value="Genomic_DNA"/>
</dbReference>
<keyword evidence="2" id="KW-0812">Transmembrane</keyword>
<keyword evidence="2" id="KW-1133">Transmembrane helix</keyword>
<evidence type="ECO:0000313" key="4">
    <source>
        <dbReference type="Proteomes" id="UP000036947"/>
    </source>
</evidence>
<feature type="region of interest" description="Disordered" evidence="1">
    <location>
        <begin position="587"/>
        <end position="615"/>
    </location>
</feature>
<feature type="region of interest" description="Disordered" evidence="1">
    <location>
        <begin position="488"/>
        <end position="507"/>
    </location>
</feature>
<gene>
    <name evidence="3" type="ORF">TOPH_00102</name>
</gene>
<dbReference type="Gene3D" id="2.120.10.80">
    <property type="entry name" value="Kelch-type beta propeller"/>
    <property type="match status" value="1"/>
</dbReference>
<sequence length="753" mass="79437">MSVPKPPASLDNSCSVIHDNTLYSFSPEDFLSIPLEDSAKWTKLQMGVKVTGATCVGSTPPDASQAGFYVVGGKADSDDFTGLQKYTYSTGQWSTIKLTDQVTKNRQWHASTYIQADDAILVYAGSQDGTRGLSTQTFTIQASEPHTVRGYESVAPPAISPILMSWSGADAAMIGGGTGRQHAKVWLFNPTAHWRDSGASLAVPLQKDTTSIQAVLVNGDDGSKSLYTFDLSQSPNKVSRIVLQDATGTPISNSRAVTRRGLDSAVPETKRALTLSNWPEYNSTLEPTVTRQNFATAQGPDGIVVFSGGNSDSPLAIFNANKNGWVNATALLGDQEQTMLFVSSTTTSATSTSTSISSTSTSASSTMQTTAASTTAAAAIPPVSVDQSNNSGPSSDAILGITLGSIAGFLALLGLILLLLRQRQKRQNHVEAGQTRRASGASSDEKDTTAFANSTLPVKSAGHFRGHYPQGSQESYASMAILMGRMGKERSGLSRKPSNDTTRSSVSSLHKQFKSTISKPIPQMADHPALAGQDDRGVAFAPTVAEPRPRHGPMEAQDGTRRSSGWNRYWSGGSALQILGFGAAKTNTAGSERSSHYSEATNNNNPSRVTQDSATVPPLNFEGLRFEGRPEVNSVNSGSPVVSQYNIKVPTEGMSGKIERPVSAVSTLSSGYSSGIPESINEAWGATETGKPWGADRAPSSAYSPSHNYGTPLAPSSAGARMPPSGVSKQPQLAMAATSSDMSWLNLGDQSRK</sequence>
<feature type="transmembrane region" description="Helical" evidence="2">
    <location>
        <begin position="397"/>
        <end position="420"/>
    </location>
</feature>
<dbReference type="SUPFAM" id="SSF50965">
    <property type="entry name" value="Galactose oxidase, central domain"/>
    <property type="match status" value="1"/>
</dbReference>
<comment type="caution">
    <text evidence="3">The sequence shown here is derived from an EMBL/GenBank/DDBJ whole genome shotgun (WGS) entry which is preliminary data.</text>
</comment>
<dbReference type="STRING" id="1163406.A0A0L0NNA0"/>